<dbReference type="RefSeq" id="WP_214111786.1">
    <property type="nucleotide sequence ID" value="NZ_JAHCTB010000001.1"/>
</dbReference>
<dbReference type="SMART" id="SM00287">
    <property type="entry name" value="SH3b"/>
    <property type="match status" value="1"/>
</dbReference>
<dbReference type="Pfam" id="PF08239">
    <property type="entry name" value="SH3_3"/>
    <property type="match status" value="1"/>
</dbReference>
<accession>A0ABS5S386</accession>
<dbReference type="Pfam" id="PF01551">
    <property type="entry name" value="Peptidase_M23"/>
    <property type="match status" value="1"/>
</dbReference>
<organism evidence="3 4">
    <name type="scientific">Aequorivita echinoideorum</name>
    <dbReference type="NCBI Taxonomy" id="1549647"/>
    <lineage>
        <taxon>Bacteria</taxon>
        <taxon>Pseudomonadati</taxon>
        <taxon>Bacteroidota</taxon>
        <taxon>Flavobacteriia</taxon>
        <taxon>Flavobacteriales</taxon>
        <taxon>Flavobacteriaceae</taxon>
        <taxon>Aequorivita</taxon>
    </lineage>
</organism>
<keyword evidence="4" id="KW-1185">Reference proteome</keyword>
<dbReference type="InterPro" id="IPR050570">
    <property type="entry name" value="Cell_wall_metabolism_enzyme"/>
</dbReference>
<dbReference type="InterPro" id="IPR011055">
    <property type="entry name" value="Dup_hybrid_motif"/>
</dbReference>
<keyword evidence="1" id="KW-0732">Signal</keyword>
<evidence type="ECO:0000313" key="4">
    <source>
        <dbReference type="Proteomes" id="UP001297092"/>
    </source>
</evidence>
<dbReference type="PANTHER" id="PTHR21666:SF268">
    <property type="entry name" value="PEPTIDASE M23 DOMAIN-CONTAINING PROTEIN"/>
    <property type="match status" value="1"/>
</dbReference>
<evidence type="ECO:0000259" key="2">
    <source>
        <dbReference type="PROSITE" id="PS51781"/>
    </source>
</evidence>
<gene>
    <name evidence="3" type="ORF">KIV10_01855</name>
</gene>
<dbReference type="EMBL" id="JAHCTB010000001">
    <property type="protein sequence ID" value="MBT0606915.1"/>
    <property type="molecule type" value="Genomic_DNA"/>
</dbReference>
<sequence>MKKRIGYILAVFVLCMVGCKQVQKAADVIIQPTAREVYERNFKKDDSLLLGWKNAFELAKRDSLQITLPYSESGIFSEENNHVYSYNLQLKEGEKLIVEVEKQPDSASVFIDFFQMQSDSLKTFKLIKSSEDKQAFLSFEIDKSDFYKIIVQPEMRRSIPFILKIYSQPMYFFPVSGGTNKSVQSFWADPREGGKRSHEGVDIFADRGTPVVAVADGRIGYTGERGLGGKQVWLRDGLFGKSIYYAHLDSIAATSGERVKLGDTLGFVGNTGNAKTTQPHLHFGIYRNSGAVNPYPYIKLTEIQQIKDTSKVVVASVTKNRAELRKGPATVFKELKLLKKNDTVLVLGKNEKWFHIQTKDSLKGYINQSLLKDLSSN</sequence>
<dbReference type="Proteomes" id="UP001297092">
    <property type="component" value="Unassembled WGS sequence"/>
</dbReference>
<dbReference type="SUPFAM" id="SSF51261">
    <property type="entry name" value="Duplicated hybrid motif"/>
    <property type="match status" value="1"/>
</dbReference>
<dbReference type="Gene3D" id="2.70.70.10">
    <property type="entry name" value="Glucose Permease (Domain IIA)"/>
    <property type="match status" value="1"/>
</dbReference>
<name>A0ABS5S386_9FLAO</name>
<reference evidence="3 4" key="1">
    <citation type="submission" date="2021-05" db="EMBL/GenBank/DDBJ databases">
        <title>Aequorivita echinoideorum JCM 30378 genome.</title>
        <authorList>
            <person name="Zhang H."/>
            <person name="Li C."/>
        </authorList>
    </citation>
    <scope>NUCLEOTIDE SEQUENCE [LARGE SCALE GENOMIC DNA]</scope>
    <source>
        <strain evidence="3 4">JCM30378</strain>
    </source>
</reference>
<feature type="chain" id="PRO_5045560061" evidence="1">
    <location>
        <begin position="26"/>
        <end position="377"/>
    </location>
</feature>
<feature type="domain" description="SH3b" evidence="2">
    <location>
        <begin position="307"/>
        <end position="375"/>
    </location>
</feature>
<dbReference type="PANTHER" id="PTHR21666">
    <property type="entry name" value="PEPTIDASE-RELATED"/>
    <property type="match status" value="1"/>
</dbReference>
<dbReference type="PROSITE" id="PS51781">
    <property type="entry name" value="SH3B"/>
    <property type="match status" value="1"/>
</dbReference>
<evidence type="ECO:0000313" key="3">
    <source>
        <dbReference type="EMBL" id="MBT0606915.1"/>
    </source>
</evidence>
<dbReference type="InterPro" id="IPR003646">
    <property type="entry name" value="SH3-like_bac-type"/>
</dbReference>
<proteinExistence type="predicted"/>
<protein>
    <submittedName>
        <fullName evidence="3">Peptidoglycan DD-metalloendopeptidase family protein</fullName>
    </submittedName>
</protein>
<dbReference type="CDD" id="cd12797">
    <property type="entry name" value="M23_peptidase"/>
    <property type="match status" value="1"/>
</dbReference>
<dbReference type="InterPro" id="IPR016047">
    <property type="entry name" value="M23ase_b-sheet_dom"/>
</dbReference>
<dbReference type="Gene3D" id="2.30.30.40">
    <property type="entry name" value="SH3 Domains"/>
    <property type="match status" value="1"/>
</dbReference>
<feature type="signal peptide" evidence="1">
    <location>
        <begin position="1"/>
        <end position="25"/>
    </location>
</feature>
<comment type="caution">
    <text evidence="3">The sequence shown here is derived from an EMBL/GenBank/DDBJ whole genome shotgun (WGS) entry which is preliminary data.</text>
</comment>
<evidence type="ECO:0000256" key="1">
    <source>
        <dbReference type="SAM" id="SignalP"/>
    </source>
</evidence>